<name>A0A165Q9F5_9APHY</name>
<reference evidence="2 3" key="1">
    <citation type="journal article" date="2016" name="Mol. Biol. Evol.">
        <title>Comparative Genomics of Early-Diverging Mushroom-Forming Fungi Provides Insights into the Origins of Lignocellulose Decay Capabilities.</title>
        <authorList>
            <person name="Nagy L.G."/>
            <person name="Riley R."/>
            <person name="Tritt A."/>
            <person name="Adam C."/>
            <person name="Daum C."/>
            <person name="Floudas D."/>
            <person name="Sun H."/>
            <person name="Yadav J.S."/>
            <person name="Pangilinan J."/>
            <person name="Larsson K.H."/>
            <person name="Matsuura K."/>
            <person name="Barry K."/>
            <person name="Labutti K."/>
            <person name="Kuo R."/>
            <person name="Ohm R.A."/>
            <person name="Bhattacharya S.S."/>
            <person name="Shirouzu T."/>
            <person name="Yoshinaga Y."/>
            <person name="Martin F.M."/>
            <person name="Grigoriev I.V."/>
            <person name="Hibbett D.S."/>
        </authorList>
    </citation>
    <scope>NUCLEOTIDE SEQUENCE [LARGE SCALE GENOMIC DNA]</scope>
    <source>
        <strain evidence="2 3">L-15889</strain>
    </source>
</reference>
<sequence>MRCKSLLALLALSVPVTISACEGECIVQITNAYVSNYTTPVDTVMHGLAQRVSQMLPSHPDISTAASYLEPLLSAYDDAAYMGMETAIFPRYFHGKCQQNGVDPPGCPNPDCPVVCGTPGSMVHFFPTLRSLAYNETRARIEAAAAPDSGAYKQVEQNVLDAANEHWRRVSLGRIMPRAPSKTKSSQDIKNQLQSILAQASTMLGEACADDGSGDSVDNLAQCSWETAMKEYILTFP</sequence>
<dbReference type="PROSITE" id="PS51257">
    <property type="entry name" value="PROKAR_LIPOPROTEIN"/>
    <property type="match status" value="1"/>
</dbReference>
<evidence type="ECO:0000313" key="2">
    <source>
        <dbReference type="EMBL" id="KZT69175.1"/>
    </source>
</evidence>
<keyword evidence="1" id="KW-0732">Signal</keyword>
<dbReference type="AlphaFoldDB" id="A0A165Q9F5"/>
<dbReference type="Proteomes" id="UP000076727">
    <property type="component" value="Unassembled WGS sequence"/>
</dbReference>
<dbReference type="EMBL" id="KV429060">
    <property type="protein sequence ID" value="KZT69175.1"/>
    <property type="molecule type" value="Genomic_DNA"/>
</dbReference>
<feature type="chain" id="PRO_5007864676" evidence="1">
    <location>
        <begin position="24"/>
        <end position="237"/>
    </location>
</feature>
<dbReference type="OrthoDB" id="3255642at2759"/>
<dbReference type="STRING" id="1314783.A0A165Q9F5"/>
<keyword evidence="3" id="KW-1185">Reference proteome</keyword>
<feature type="signal peptide" evidence="1">
    <location>
        <begin position="1"/>
        <end position="23"/>
    </location>
</feature>
<accession>A0A165Q9F5</accession>
<organism evidence="2 3">
    <name type="scientific">Daedalea quercina L-15889</name>
    <dbReference type="NCBI Taxonomy" id="1314783"/>
    <lineage>
        <taxon>Eukaryota</taxon>
        <taxon>Fungi</taxon>
        <taxon>Dikarya</taxon>
        <taxon>Basidiomycota</taxon>
        <taxon>Agaricomycotina</taxon>
        <taxon>Agaricomycetes</taxon>
        <taxon>Polyporales</taxon>
        <taxon>Fomitopsis</taxon>
    </lineage>
</organism>
<gene>
    <name evidence="2" type="ORF">DAEQUDRAFT_786870</name>
</gene>
<evidence type="ECO:0000256" key="1">
    <source>
        <dbReference type="SAM" id="SignalP"/>
    </source>
</evidence>
<protein>
    <submittedName>
        <fullName evidence="2">Uncharacterized protein</fullName>
    </submittedName>
</protein>
<proteinExistence type="predicted"/>
<evidence type="ECO:0000313" key="3">
    <source>
        <dbReference type="Proteomes" id="UP000076727"/>
    </source>
</evidence>